<dbReference type="Proteomes" id="UP000077315">
    <property type="component" value="Unassembled WGS sequence"/>
</dbReference>
<dbReference type="VEuPathDB" id="FungiDB:PHYBLDRAFT_77310"/>
<dbReference type="EMBL" id="KV440975">
    <property type="protein sequence ID" value="OAD76585.1"/>
    <property type="molecule type" value="Genomic_DNA"/>
</dbReference>
<organism evidence="3 4">
    <name type="scientific">Phycomyces blakesleeanus (strain ATCC 8743b / DSM 1359 / FGSC 10004 / NBRC 33097 / NRRL 1555)</name>
    <dbReference type="NCBI Taxonomy" id="763407"/>
    <lineage>
        <taxon>Eukaryota</taxon>
        <taxon>Fungi</taxon>
        <taxon>Fungi incertae sedis</taxon>
        <taxon>Mucoromycota</taxon>
        <taxon>Mucoromycotina</taxon>
        <taxon>Mucoromycetes</taxon>
        <taxon>Mucorales</taxon>
        <taxon>Phycomycetaceae</taxon>
        <taxon>Phycomyces</taxon>
    </lineage>
</organism>
<evidence type="ECO:0000313" key="3">
    <source>
        <dbReference type="EMBL" id="OAD76585.1"/>
    </source>
</evidence>
<dbReference type="AlphaFoldDB" id="A0A162XUN0"/>
<evidence type="ECO:0000256" key="2">
    <source>
        <dbReference type="SAM" id="Phobius"/>
    </source>
</evidence>
<evidence type="ECO:0000256" key="1">
    <source>
        <dbReference type="SAM" id="MobiDB-lite"/>
    </source>
</evidence>
<feature type="compositionally biased region" description="Polar residues" evidence="1">
    <location>
        <begin position="124"/>
        <end position="135"/>
    </location>
</feature>
<dbReference type="RefSeq" id="XP_018294625.1">
    <property type="nucleotide sequence ID" value="XM_018443245.1"/>
</dbReference>
<name>A0A162XUN0_PHYB8</name>
<sequence length="135" mass="15724">LAHQQKNQENFFFLYFFQVILDTQSLQQTPKPINTYYTLFSLSLLSLFSLSFFLSFFYPPPSFSPSGSFGRAISDRPKGKRVAALDKNIVIFLYASSTIFSKDTKEKNFAFSKPNKPNKHKTRIIQSQEHYYQPE</sequence>
<gene>
    <name evidence="3" type="ORF">PHYBLDRAFT_77310</name>
</gene>
<keyword evidence="2" id="KW-1133">Transmembrane helix</keyword>
<reference evidence="4" key="1">
    <citation type="submission" date="2015-06" db="EMBL/GenBank/DDBJ databases">
        <title>Expansion of signal transduction pathways in fungi by whole-genome duplication.</title>
        <authorList>
            <consortium name="DOE Joint Genome Institute"/>
            <person name="Corrochano L.M."/>
            <person name="Kuo A."/>
            <person name="Marcet-Houben M."/>
            <person name="Polaino S."/>
            <person name="Salamov A."/>
            <person name="Villalobos J.M."/>
            <person name="Alvarez M.I."/>
            <person name="Avalos J."/>
            <person name="Benito E.P."/>
            <person name="Benoit I."/>
            <person name="Burger G."/>
            <person name="Camino L.P."/>
            <person name="Canovas D."/>
            <person name="Cerda-Olmedo E."/>
            <person name="Cheng J.-F."/>
            <person name="Dominguez A."/>
            <person name="Elias M."/>
            <person name="Eslava A.P."/>
            <person name="Glaser F."/>
            <person name="Grimwood J."/>
            <person name="Gutierrez G."/>
            <person name="Heitman J."/>
            <person name="Henrissat B."/>
            <person name="Iturriaga E.A."/>
            <person name="Lang B.F."/>
            <person name="Lavin J.L."/>
            <person name="Lee S."/>
            <person name="Li W."/>
            <person name="Lindquist E."/>
            <person name="Lopez-Garcia S."/>
            <person name="Luque E.M."/>
            <person name="Marcos A.T."/>
            <person name="Martin J."/>
            <person name="McCluskey K."/>
            <person name="Medina H.R."/>
            <person name="Miralles-Duran A."/>
            <person name="Miyazaki A."/>
            <person name="Munoz-Torres E."/>
            <person name="Oguiza J.A."/>
            <person name="Ohm R."/>
            <person name="Olmedo M."/>
            <person name="Orejas M."/>
            <person name="Ortiz-Castellanos L."/>
            <person name="Pisabarro A.G."/>
            <person name="Rodriguez-Romero J."/>
            <person name="Ruiz-Herrera J."/>
            <person name="Ruiz-Vazquez R."/>
            <person name="Sanz C."/>
            <person name="Schackwitz W."/>
            <person name="Schmutz J."/>
            <person name="Shahriari M."/>
            <person name="Shelest E."/>
            <person name="Silva-Franco F."/>
            <person name="Soanes D."/>
            <person name="Syed K."/>
            <person name="Tagua V.G."/>
            <person name="Talbot N.J."/>
            <person name="Thon M."/>
            <person name="De vries R.P."/>
            <person name="Wiebenga A."/>
            <person name="Yadav J.S."/>
            <person name="Braun E.L."/>
            <person name="Baker S."/>
            <person name="Garre V."/>
            <person name="Horwitz B."/>
            <person name="Torres-Martinez S."/>
            <person name="Idnurm A."/>
            <person name="Herrera-Estrella A."/>
            <person name="Gabaldon T."/>
            <person name="Grigoriev I.V."/>
        </authorList>
    </citation>
    <scope>NUCLEOTIDE SEQUENCE [LARGE SCALE GENOMIC DNA]</scope>
    <source>
        <strain evidence="4">NRRL 1555(-)</strain>
    </source>
</reference>
<feature type="non-terminal residue" evidence="3">
    <location>
        <position position="1"/>
    </location>
</feature>
<keyword evidence="2" id="KW-0812">Transmembrane</keyword>
<dbReference type="GeneID" id="29004151"/>
<evidence type="ECO:0000313" key="4">
    <source>
        <dbReference type="Proteomes" id="UP000077315"/>
    </source>
</evidence>
<keyword evidence="4" id="KW-1185">Reference proteome</keyword>
<protein>
    <submittedName>
        <fullName evidence="3">Uncharacterized protein</fullName>
    </submittedName>
</protein>
<accession>A0A162XUN0</accession>
<proteinExistence type="predicted"/>
<dbReference type="InParanoid" id="A0A162XUN0"/>
<keyword evidence="2" id="KW-0472">Membrane</keyword>
<feature type="transmembrane region" description="Helical" evidence="2">
    <location>
        <begin position="36"/>
        <end position="58"/>
    </location>
</feature>
<feature type="region of interest" description="Disordered" evidence="1">
    <location>
        <begin position="111"/>
        <end position="135"/>
    </location>
</feature>